<feature type="domain" description="MAM" evidence="22">
    <location>
        <begin position="267"/>
        <end position="442"/>
    </location>
</feature>
<dbReference type="Gene3D" id="1.10.510.10">
    <property type="entry name" value="Transferase(Phosphotransferase) domain 1"/>
    <property type="match status" value="1"/>
</dbReference>
<organism evidence="23 24">
    <name type="scientific">Trichogramma brassicae</name>
    <dbReference type="NCBI Taxonomy" id="86971"/>
    <lineage>
        <taxon>Eukaryota</taxon>
        <taxon>Metazoa</taxon>
        <taxon>Ecdysozoa</taxon>
        <taxon>Arthropoda</taxon>
        <taxon>Hexapoda</taxon>
        <taxon>Insecta</taxon>
        <taxon>Pterygota</taxon>
        <taxon>Neoptera</taxon>
        <taxon>Endopterygota</taxon>
        <taxon>Hymenoptera</taxon>
        <taxon>Apocrita</taxon>
        <taxon>Proctotrupomorpha</taxon>
        <taxon>Chalcidoidea</taxon>
        <taxon>Trichogrammatidae</taxon>
        <taxon>Trichogramma</taxon>
    </lineage>
</organism>
<dbReference type="OrthoDB" id="73209at2759"/>
<evidence type="ECO:0000256" key="15">
    <source>
        <dbReference type="ARBA" id="ARBA00051243"/>
    </source>
</evidence>
<dbReference type="FunFam" id="1.10.510.10:FF:000113">
    <property type="entry name" value="Tyrosine-protein kinase receptor"/>
    <property type="match status" value="1"/>
</dbReference>
<dbReference type="InterPro" id="IPR020635">
    <property type="entry name" value="Tyr_kinase_cat_dom"/>
</dbReference>
<keyword evidence="8 17" id="KW-0067">ATP-binding</keyword>
<feature type="domain" description="Protein kinase" evidence="21">
    <location>
        <begin position="878"/>
        <end position="1152"/>
    </location>
</feature>
<evidence type="ECO:0000256" key="14">
    <source>
        <dbReference type="ARBA" id="ARBA00023180"/>
    </source>
</evidence>
<dbReference type="InterPro" id="IPR013320">
    <property type="entry name" value="ConA-like_dom_sf"/>
</dbReference>
<feature type="chain" id="PRO_5026295047" description="Tyrosine-protein kinase receptor" evidence="20">
    <location>
        <begin position="31"/>
        <end position="1375"/>
    </location>
</feature>
<dbReference type="Proteomes" id="UP000479190">
    <property type="component" value="Unassembled WGS sequence"/>
</dbReference>
<keyword evidence="5 20" id="KW-0732">Signal</keyword>
<dbReference type="InterPro" id="IPR002172">
    <property type="entry name" value="LDrepeatLR_classA_rpt"/>
</dbReference>
<evidence type="ECO:0000256" key="16">
    <source>
        <dbReference type="PROSITE-ProRule" id="PRU00124"/>
    </source>
</evidence>
<evidence type="ECO:0000259" key="22">
    <source>
        <dbReference type="PROSITE" id="PS50060"/>
    </source>
</evidence>
<evidence type="ECO:0000256" key="11">
    <source>
        <dbReference type="ARBA" id="ARBA00023137"/>
    </source>
</evidence>
<evidence type="ECO:0000256" key="20">
    <source>
        <dbReference type="SAM" id="SignalP"/>
    </source>
</evidence>
<evidence type="ECO:0000256" key="9">
    <source>
        <dbReference type="ARBA" id="ARBA00022989"/>
    </source>
</evidence>
<dbReference type="PROSITE" id="PS50011">
    <property type="entry name" value="PROTEIN_KINASE_DOM"/>
    <property type="match status" value="1"/>
</dbReference>
<gene>
    <name evidence="23" type="ORF">TBRA_LOCUS11671</name>
</gene>
<dbReference type="GO" id="GO:0005524">
    <property type="term" value="F:ATP binding"/>
    <property type="evidence" value="ECO:0007669"/>
    <property type="project" value="UniProtKB-UniRule"/>
</dbReference>
<dbReference type="InterPro" id="IPR017441">
    <property type="entry name" value="Protein_kinase_ATP_BS"/>
</dbReference>
<dbReference type="InterPro" id="IPR002011">
    <property type="entry name" value="Tyr_kinase_rcpt_2_CS"/>
</dbReference>
<dbReference type="SMART" id="SM00137">
    <property type="entry name" value="MAM"/>
    <property type="match status" value="1"/>
</dbReference>
<dbReference type="InterPro" id="IPR000998">
    <property type="entry name" value="MAM_dom"/>
</dbReference>
<evidence type="ECO:0000313" key="23">
    <source>
        <dbReference type="EMBL" id="CAB0039933.1"/>
    </source>
</evidence>
<dbReference type="EC" id="2.7.10.1" evidence="18"/>
<dbReference type="PANTHER" id="PTHR24416">
    <property type="entry name" value="TYROSINE-PROTEIN KINASE RECEPTOR"/>
    <property type="match status" value="1"/>
</dbReference>
<keyword evidence="13 18" id="KW-0675">Receptor</keyword>
<dbReference type="Gene3D" id="2.60.120.200">
    <property type="match status" value="2"/>
</dbReference>
<evidence type="ECO:0000256" key="19">
    <source>
        <dbReference type="SAM" id="MobiDB-lite"/>
    </source>
</evidence>
<evidence type="ECO:0000256" key="10">
    <source>
        <dbReference type="ARBA" id="ARBA00023136"/>
    </source>
</evidence>
<dbReference type="Pfam" id="PF12810">
    <property type="entry name" value="ALK_LTK_GRD"/>
    <property type="match status" value="1"/>
</dbReference>
<dbReference type="PANTHER" id="PTHR24416:SF604">
    <property type="entry name" value="RECEPTOR PROTEIN-TYROSINE KINASE"/>
    <property type="match status" value="1"/>
</dbReference>
<keyword evidence="7" id="KW-0418">Kinase</keyword>
<dbReference type="Gene3D" id="3.30.200.20">
    <property type="entry name" value="Phosphorylase Kinase, domain 1"/>
    <property type="match status" value="1"/>
</dbReference>
<evidence type="ECO:0000256" key="5">
    <source>
        <dbReference type="ARBA" id="ARBA00022729"/>
    </source>
</evidence>
<reference evidence="23 24" key="1">
    <citation type="submission" date="2020-02" db="EMBL/GenBank/DDBJ databases">
        <authorList>
            <person name="Ferguson B K."/>
        </authorList>
    </citation>
    <scope>NUCLEOTIDE SEQUENCE [LARGE SCALE GENOMIC DNA]</scope>
</reference>
<keyword evidence="10" id="KW-0472">Membrane</keyword>
<protein>
    <recommendedName>
        <fullName evidence="18">Tyrosine-protein kinase receptor</fullName>
        <ecNumber evidence="18">2.7.10.1</ecNumber>
    </recommendedName>
</protein>
<dbReference type="GO" id="GO:0005886">
    <property type="term" value="C:plasma membrane"/>
    <property type="evidence" value="ECO:0007669"/>
    <property type="project" value="UniProtKB-SubCell"/>
</dbReference>
<keyword evidence="3" id="KW-0808">Transferase</keyword>
<keyword evidence="14" id="KW-0325">Glycoprotein</keyword>
<feature type="signal peptide" evidence="20">
    <location>
        <begin position="1"/>
        <end position="30"/>
    </location>
</feature>
<dbReference type="PROSITE" id="PS50068">
    <property type="entry name" value="LDLRA_2"/>
    <property type="match status" value="1"/>
</dbReference>
<evidence type="ECO:0000256" key="17">
    <source>
        <dbReference type="PROSITE-ProRule" id="PRU10141"/>
    </source>
</evidence>
<dbReference type="EMBL" id="CADCXV010000983">
    <property type="protein sequence ID" value="CAB0039933.1"/>
    <property type="molecule type" value="Genomic_DNA"/>
</dbReference>
<evidence type="ECO:0000256" key="6">
    <source>
        <dbReference type="ARBA" id="ARBA00022741"/>
    </source>
</evidence>
<dbReference type="Pfam" id="PF07714">
    <property type="entry name" value="PK_Tyr_Ser-Thr"/>
    <property type="match status" value="1"/>
</dbReference>
<keyword evidence="11" id="KW-0829">Tyrosine-protein kinase</keyword>
<keyword evidence="2" id="KW-1003">Cell membrane</keyword>
<dbReference type="InterPro" id="IPR036055">
    <property type="entry name" value="LDL_receptor-like_sf"/>
</dbReference>
<feature type="binding site" evidence="17">
    <location>
        <position position="910"/>
    </location>
    <ligand>
        <name>ATP</name>
        <dbReference type="ChEBI" id="CHEBI:30616"/>
    </ligand>
</feature>
<feature type="region of interest" description="Disordered" evidence="19">
    <location>
        <begin position="1218"/>
        <end position="1312"/>
    </location>
</feature>
<dbReference type="GO" id="GO:0043235">
    <property type="term" value="C:receptor complex"/>
    <property type="evidence" value="ECO:0007669"/>
    <property type="project" value="TreeGrafter"/>
</dbReference>
<dbReference type="PROSITE" id="PS50060">
    <property type="entry name" value="MAM_2"/>
    <property type="match status" value="1"/>
</dbReference>
<dbReference type="InterPro" id="IPR023415">
    <property type="entry name" value="LDLR_class-A_CS"/>
</dbReference>
<evidence type="ECO:0000256" key="13">
    <source>
        <dbReference type="ARBA" id="ARBA00023170"/>
    </source>
</evidence>
<dbReference type="Gene3D" id="4.10.400.10">
    <property type="entry name" value="Low-density Lipoprotein Receptor"/>
    <property type="match status" value="1"/>
</dbReference>
<keyword evidence="24" id="KW-1185">Reference proteome</keyword>
<evidence type="ECO:0000313" key="24">
    <source>
        <dbReference type="Proteomes" id="UP000479190"/>
    </source>
</evidence>
<dbReference type="SMART" id="SM00192">
    <property type="entry name" value="LDLa"/>
    <property type="match status" value="1"/>
</dbReference>
<keyword evidence="4 18" id="KW-0812">Transmembrane</keyword>
<feature type="region of interest" description="Disordered" evidence="19">
    <location>
        <begin position="1344"/>
        <end position="1375"/>
    </location>
</feature>
<comment type="catalytic activity">
    <reaction evidence="15 18">
        <text>L-tyrosyl-[protein] + ATP = O-phospho-L-tyrosyl-[protein] + ADP + H(+)</text>
        <dbReference type="Rhea" id="RHEA:10596"/>
        <dbReference type="Rhea" id="RHEA-COMP:10136"/>
        <dbReference type="Rhea" id="RHEA-COMP:20101"/>
        <dbReference type="ChEBI" id="CHEBI:15378"/>
        <dbReference type="ChEBI" id="CHEBI:30616"/>
        <dbReference type="ChEBI" id="CHEBI:46858"/>
        <dbReference type="ChEBI" id="CHEBI:61978"/>
        <dbReference type="ChEBI" id="CHEBI:456216"/>
        <dbReference type="EC" id="2.7.10.1"/>
    </reaction>
</comment>
<proteinExistence type="inferred from homology"/>
<keyword evidence="6 17" id="KW-0547">Nucleotide-binding</keyword>
<dbReference type="CDD" id="cd06263">
    <property type="entry name" value="MAM"/>
    <property type="match status" value="1"/>
</dbReference>
<evidence type="ECO:0000256" key="8">
    <source>
        <dbReference type="ARBA" id="ARBA00022840"/>
    </source>
</evidence>
<dbReference type="InterPro" id="IPR011009">
    <property type="entry name" value="Kinase-like_dom_sf"/>
</dbReference>
<keyword evidence="18" id="KW-0597">Phosphoprotein</keyword>
<accession>A0A6H5INV0</accession>
<evidence type="ECO:0000256" key="12">
    <source>
        <dbReference type="ARBA" id="ARBA00023157"/>
    </source>
</evidence>
<dbReference type="InterPro" id="IPR050122">
    <property type="entry name" value="RTK"/>
</dbReference>
<comment type="caution">
    <text evidence="16">Lacks conserved residue(s) required for the propagation of feature annotation.</text>
</comment>
<evidence type="ECO:0000259" key="21">
    <source>
        <dbReference type="PROSITE" id="PS50011"/>
    </source>
</evidence>
<evidence type="ECO:0000256" key="3">
    <source>
        <dbReference type="ARBA" id="ARBA00022679"/>
    </source>
</evidence>
<dbReference type="GO" id="GO:0045664">
    <property type="term" value="P:regulation of neuron differentiation"/>
    <property type="evidence" value="ECO:0007669"/>
    <property type="project" value="TreeGrafter"/>
</dbReference>
<evidence type="ECO:0000256" key="18">
    <source>
        <dbReference type="RuleBase" id="RU000312"/>
    </source>
</evidence>
<dbReference type="PROSITE" id="PS00109">
    <property type="entry name" value="PROTEIN_KINASE_TYR"/>
    <property type="match status" value="1"/>
</dbReference>
<dbReference type="FunFam" id="2.60.120.200:FF:000193">
    <property type="entry name" value="Tyrosine-protein kinase receptor"/>
    <property type="match status" value="1"/>
</dbReference>
<dbReference type="PRINTS" id="PR00109">
    <property type="entry name" value="TYRKINASE"/>
</dbReference>
<dbReference type="InterPro" id="IPR008266">
    <property type="entry name" value="Tyr_kinase_AS"/>
</dbReference>
<dbReference type="PROSITE" id="PS00239">
    <property type="entry name" value="RECEPTOR_TYR_KIN_II"/>
    <property type="match status" value="1"/>
</dbReference>
<sequence>MTTTTTSTTRCVLIQRMLLLLLLLAGVTRSDQRREPRSFKDVQLMMSQQQQQQLQALPRPAPAFCDFERHCTDWHWNRVNGSLRLAKPPLAEFAAPTSDANKNKDGKFLYMRGPAADQLYSSEIPRSTSDCYLELAVHQVEMKYGSISLVIETFNRTSYVAAEKGGNNAKSWETIKFNLGVISQKFIIILEIRAPFANSSLAVDNIRLVNCFPDSRAFNYGECTAASMFRCYNGSACLKRDHVCDLTADCPSAEDETGECEKVPAYAKCNFEWGWCGWTNGAENPLNWTLHQGPTPTERMGPETDHTYRNSSGTYAYVDMSRKVEYGSQGTLKSPIFNPTPPYHNDTSSPYYKSCKVRFFYHQYGTHTVALGLYLVQLKPHQNHTERLWWSFKDNSDLWNGAAVVLPSIRYRYYLQFEASKSYGSKGDVAIDDVSLSPECFGIVMQVTSCEQTGRFGPTPEQCLKYYSSVASSGNETIQTLPGTELLLEVLSEASSDEGGDSSLQGKGIQRWTVPSGGFYTLIAVGARGGVGALSMGSSLGAMARGVLELEKGQQIYFMIGQSGTDACPKKLGSSNDSCIYNGGLNGSLADNISLVRQVKNIEPRDGGGGGGGATYIFTLKDNGEQVPLLIAGGGGGLGPTRFSDDHQHGQTRIPAHLKPVGGSSSQKDAGGGGGLLDEDTTTSSNASNRVAFGMALTRGGVGGLGCGNNHKGHGNGGYGGGGGGCLSGGGGGGYRGGDTGALSSGNGVGGYSYASPELLHAVYEERFNPGPGRAYVIPAISGCGCDFRCVVVDQHLSETRCLCPFGWQLASDGKACVDHRYQNRKAMQRRRQGMFGTELTALRVVSDNMMTEFNPNYEFAGNLYSFKDLPQIPRDNITLVKPLGQGAFGEVFQGIYKYRRGEEHPVAVKTLPVASSPSAEADFMMEALIMSKFDHPNVVHFIGVSFDKHPRFIVLELLGGGDLKFFLREERPRQDRPTSLTMRDLINCAYDVAKGCKYMEDARFIHRDIAARNCLLTCKGPGRCVKIADFGMARDIYRSDYYRKGGKAMLPIKWMPPESFLDGIFTTKTDVWAFGVTCWEIMSFGYMPYTGCSNLEVMSMVTNGSRLEKPAGCPDPVYAVMAQCWHSAPDKRPSFTTIVERIDYCLQDPDVVNMPTPNFDLLPIGDREITVVRPDPETECINVHPGLDGCGYMQPRFRPTTYRISTQPEIVYSSLKHGATNPDQENCNDPSPPQESDYRDSQLDNQEPNANAPVAPGGLDIAKSAAKNGNDSCTETTTSPGDEASSGPDTGVLATPVDRNPPVQPDNGNEIATLDNVNGLIKRSTLKTTMSLDPSILCKTSSATATEATHAPDNKSDGQPQRKKPAVDTEEISC</sequence>
<comment type="subcellular location">
    <subcellularLocation>
        <location evidence="1">Cell membrane</location>
        <topology evidence="1">Single-pass type I membrane protein</topology>
    </subcellularLocation>
</comment>
<feature type="compositionally biased region" description="Polar residues" evidence="19">
    <location>
        <begin position="1268"/>
        <end position="1281"/>
    </location>
</feature>
<dbReference type="GO" id="GO:0004714">
    <property type="term" value="F:transmembrane receptor protein tyrosine kinase activity"/>
    <property type="evidence" value="ECO:0007669"/>
    <property type="project" value="UniProtKB-EC"/>
</dbReference>
<dbReference type="PROSITE" id="PS00107">
    <property type="entry name" value="PROTEIN_KINASE_ATP"/>
    <property type="match status" value="1"/>
</dbReference>
<dbReference type="GO" id="GO:0007169">
    <property type="term" value="P:cell surface receptor protein tyrosine kinase signaling pathway"/>
    <property type="evidence" value="ECO:0007669"/>
    <property type="project" value="InterPro"/>
</dbReference>
<evidence type="ECO:0000256" key="2">
    <source>
        <dbReference type="ARBA" id="ARBA00022475"/>
    </source>
</evidence>
<dbReference type="InterPro" id="IPR055163">
    <property type="entry name" value="ALK/LTK-like_GRD"/>
</dbReference>
<comment type="similarity">
    <text evidence="18">Belongs to the protein kinase superfamily. Tyr protein kinase family. Insulin receptor subfamily.</text>
</comment>
<name>A0A6H5INV0_9HYME</name>
<evidence type="ECO:0000256" key="4">
    <source>
        <dbReference type="ARBA" id="ARBA00022692"/>
    </source>
</evidence>
<dbReference type="InterPro" id="IPR001245">
    <property type="entry name" value="Ser-Thr/Tyr_kinase_cat_dom"/>
</dbReference>
<dbReference type="SMART" id="SM00219">
    <property type="entry name" value="TyrKc"/>
    <property type="match status" value="1"/>
</dbReference>
<keyword evidence="9" id="KW-1133">Transmembrane helix</keyword>
<dbReference type="InterPro" id="IPR000719">
    <property type="entry name" value="Prot_kinase_dom"/>
</dbReference>
<dbReference type="SUPFAM" id="SSF49899">
    <property type="entry name" value="Concanavalin A-like lectins/glucanases"/>
    <property type="match status" value="2"/>
</dbReference>
<evidence type="ECO:0000256" key="7">
    <source>
        <dbReference type="ARBA" id="ARBA00022777"/>
    </source>
</evidence>
<dbReference type="SUPFAM" id="SSF56112">
    <property type="entry name" value="Protein kinase-like (PK-like)"/>
    <property type="match status" value="1"/>
</dbReference>
<dbReference type="Pfam" id="PF00629">
    <property type="entry name" value="MAM"/>
    <property type="match status" value="2"/>
</dbReference>
<evidence type="ECO:0000256" key="1">
    <source>
        <dbReference type="ARBA" id="ARBA00004251"/>
    </source>
</evidence>
<keyword evidence="12" id="KW-1015">Disulfide bond</keyword>
<feature type="region of interest" description="Disordered" evidence="19">
    <location>
        <begin position="638"/>
        <end position="685"/>
    </location>
</feature>
<dbReference type="PROSITE" id="PS01209">
    <property type="entry name" value="LDLRA_1"/>
    <property type="match status" value="1"/>
</dbReference>